<proteinExistence type="predicted"/>
<sequence>MASFRKRGKTWKFTNSRAKENKPPLTKGGFRTKADAIEAADKAKGELKNESHFSRDITLYDYFEHV</sequence>
<feature type="compositionally biased region" description="Basic residues" evidence="1">
    <location>
        <begin position="1"/>
        <end position="10"/>
    </location>
</feature>
<accession>A0ABV4D8S0</accession>
<dbReference type="RefSeq" id="WP_369918329.1">
    <property type="nucleotide sequence ID" value="NZ_JBCLSQ010000014.1"/>
</dbReference>
<gene>
    <name evidence="2" type="ORF">AALM99_06780</name>
</gene>
<evidence type="ECO:0008006" key="4">
    <source>
        <dbReference type="Google" id="ProtNLM"/>
    </source>
</evidence>
<organism evidence="2 3">
    <name type="scientific">Lactococcus muris</name>
    <dbReference type="NCBI Taxonomy" id="2941330"/>
    <lineage>
        <taxon>Bacteria</taxon>
        <taxon>Bacillati</taxon>
        <taxon>Bacillota</taxon>
        <taxon>Bacilli</taxon>
        <taxon>Lactobacillales</taxon>
        <taxon>Streptococcaceae</taxon>
        <taxon>Lactococcus</taxon>
    </lineage>
</organism>
<evidence type="ECO:0000313" key="2">
    <source>
        <dbReference type="EMBL" id="MEY8538143.1"/>
    </source>
</evidence>
<evidence type="ECO:0000256" key="1">
    <source>
        <dbReference type="SAM" id="MobiDB-lite"/>
    </source>
</evidence>
<protein>
    <recommendedName>
        <fullName evidence="4">AP2-like integrase N-terminal domain-containing protein</fullName>
    </recommendedName>
</protein>
<dbReference type="EMBL" id="JBCLSQ010000014">
    <property type="protein sequence ID" value="MEY8538143.1"/>
    <property type="molecule type" value="Genomic_DNA"/>
</dbReference>
<name>A0ABV4D8S0_9LACT</name>
<reference evidence="2 3" key="1">
    <citation type="submission" date="2024-03" db="EMBL/GenBank/DDBJ databases">
        <title>Mouse gut bacterial collection (mGBC) of GemPharmatech.</title>
        <authorList>
            <person name="He Y."/>
            <person name="Dong L."/>
            <person name="Wu D."/>
            <person name="Gao X."/>
            <person name="Lin Z."/>
        </authorList>
    </citation>
    <scope>NUCLEOTIDE SEQUENCE [LARGE SCALE GENOMIC DNA]</scope>
    <source>
        <strain evidence="2 3">20-218</strain>
    </source>
</reference>
<keyword evidence="3" id="KW-1185">Reference proteome</keyword>
<comment type="caution">
    <text evidence="2">The sequence shown here is derived from an EMBL/GenBank/DDBJ whole genome shotgun (WGS) entry which is preliminary data.</text>
</comment>
<evidence type="ECO:0000313" key="3">
    <source>
        <dbReference type="Proteomes" id="UP001565242"/>
    </source>
</evidence>
<feature type="region of interest" description="Disordered" evidence="1">
    <location>
        <begin position="1"/>
        <end position="29"/>
    </location>
</feature>
<dbReference type="Proteomes" id="UP001565242">
    <property type="component" value="Unassembled WGS sequence"/>
</dbReference>